<feature type="non-terminal residue" evidence="1">
    <location>
        <position position="288"/>
    </location>
</feature>
<name>A0A382V5I6_9ZZZZ</name>
<gene>
    <name evidence="1" type="ORF">METZ01_LOCUS394015</name>
</gene>
<feature type="non-terminal residue" evidence="1">
    <location>
        <position position="1"/>
    </location>
</feature>
<reference evidence="1" key="1">
    <citation type="submission" date="2018-05" db="EMBL/GenBank/DDBJ databases">
        <authorList>
            <person name="Lanie J.A."/>
            <person name="Ng W.-L."/>
            <person name="Kazmierczak K.M."/>
            <person name="Andrzejewski T.M."/>
            <person name="Davidsen T.M."/>
            <person name="Wayne K.J."/>
            <person name="Tettelin H."/>
            <person name="Glass J.I."/>
            <person name="Rusch D."/>
            <person name="Podicherti R."/>
            <person name="Tsui H.-C.T."/>
            <person name="Winkler M.E."/>
        </authorList>
    </citation>
    <scope>NUCLEOTIDE SEQUENCE</scope>
</reference>
<sequence>VSVDDLHQLLSASGAPTLAPELIFDELDWWSIENRIETRFTKDGEFERRFGVHLEAYFEYFIDNDEYNQRLSVPLFLDWHKVFDDPTNLAKDRMFYYGPDGLEAGILERTGIEFDGQGWEDHDYTSKETVYQFVAKRAIMLQVDEAYRVTAGTIERLRPFNENANAKRSGKAWINKRLTRAFNKCKEDNTKKWSEEFDNETKSVERQIKKLKKFLEIEGLENSNYPSGAIKQRKERLNELITRLEEGKKEKYLQHNDRKLEFAKFLYPKRKIEYYVDSEGEKFEPALN</sequence>
<evidence type="ECO:0000313" key="1">
    <source>
        <dbReference type="EMBL" id="SVD41161.1"/>
    </source>
</evidence>
<proteinExistence type="predicted"/>
<accession>A0A382V5I6</accession>
<protein>
    <submittedName>
        <fullName evidence="1">Uncharacterized protein</fullName>
    </submittedName>
</protein>
<dbReference type="AlphaFoldDB" id="A0A382V5I6"/>
<organism evidence="1">
    <name type="scientific">marine metagenome</name>
    <dbReference type="NCBI Taxonomy" id="408172"/>
    <lineage>
        <taxon>unclassified sequences</taxon>
        <taxon>metagenomes</taxon>
        <taxon>ecological metagenomes</taxon>
    </lineage>
</organism>
<dbReference type="EMBL" id="UINC01148976">
    <property type="protein sequence ID" value="SVD41161.1"/>
    <property type="molecule type" value="Genomic_DNA"/>
</dbReference>